<organism evidence="8 9">
    <name type="scientific">Nezara viridula</name>
    <name type="common">Southern green stink bug</name>
    <name type="synonym">Cimex viridulus</name>
    <dbReference type="NCBI Taxonomy" id="85310"/>
    <lineage>
        <taxon>Eukaryota</taxon>
        <taxon>Metazoa</taxon>
        <taxon>Ecdysozoa</taxon>
        <taxon>Arthropoda</taxon>
        <taxon>Hexapoda</taxon>
        <taxon>Insecta</taxon>
        <taxon>Pterygota</taxon>
        <taxon>Neoptera</taxon>
        <taxon>Paraneoptera</taxon>
        <taxon>Hemiptera</taxon>
        <taxon>Heteroptera</taxon>
        <taxon>Panheteroptera</taxon>
        <taxon>Pentatomomorpha</taxon>
        <taxon>Pentatomoidea</taxon>
        <taxon>Pentatomidae</taxon>
        <taxon>Pentatominae</taxon>
        <taxon>Nezara</taxon>
    </lineage>
</organism>
<evidence type="ECO:0000256" key="5">
    <source>
        <dbReference type="ARBA" id="ARBA00023157"/>
    </source>
</evidence>
<dbReference type="Pfam" id="PF08205">
    <property type="entry name" value="C2-set_2"/>
    <property type="match status" value="1"/>
</dbReference>
<dbReference type="OrthoDB" id="6415662at2759"/>
<dbReference type="InterPro" id="IPR003599">
    <property type="entry name" value="Ig_sub"/>
</dbReference>
<proteinExistence type="predicted"/>
<evidence type="ECO:0000256" key="3">
    <source>
        <dbReference type="ARBA" id="ARBA00022989"/>
    </source>
</evidence>
<dbReference type="FunFam" id="2.60.40.10:FF:000437">
    <property type="entry name" value="Beat-IIIc, isoform A"/>
    <property type="match status" value="1"/>
</dbReference>
<protein>
    <recommendedName>
        <fullName evidence="7">Ig-like domain-containing protein</fullName>
    </recommendedName>
</protein>
<keyword evidence="3" id="KW-1133">Transmembrane helix</keyword>
<dbReference type="InterPro" id="IPR007110">
    <property type="entry name" value="Ig-like_dom"/>
</dbReference>
<dbReference type="InterPro" id="IPR013106">
    <property type="entry name" value="Ig_V-set"/>
</dbReference>
<evidence type="ECO:0000256" key="2">
    <source>
        <dbReference type="ARBA" id="ARBA00022692"/>
    </source>
</evidence>
<feature type="chain" id="PRO_5040498543" description="Ig-like domain-containing protein" evidence="6">
    <location>
        <begin position="23"/>
        <end position="291"/>
    </location>
</feature>
<keyword evidence="2" id="KW-0812">Transmembrane</keyword>
<dbReference type="PANTHER" id="PTHR21261">
    <property type="entry name" value="BEAT PROTEIN"/>
    <property type="match status" value="1"/>
</dbReference>
<evidence type="ECO:0000259" key="7">
    <source>
        <dbReference type="PROSITE" id="PS50835"/>
    </source>
</evidence>
<sequence length="291" mass="32561">MRSRMVSRILCLLALLNCKCWCLNMSGIWVPPYAVEGEEPELECRYQAEGDTLYGVKWYKGDEEFYRYIFRSTPPYSSYEVEGVTVNMDRSDSKRVVLKNIGPSTSGTYKCEVSAEAPSFHSATAETSMTVIYKPTAGPKISGQKEQYLIGDEVNLNCTSAESYPAAHLTWHINDKQVESISGASEHAGARPDLIVAVTRLKFRLNSRHIKNGRTIITCVSRYGIWPPFQDMEGPEENALTAPDGKDLQRLYSVKWDTRLYLTMKDAGCHSALIGWTTLLLTALSAIQCSS</sequence>
<dbReference type="PANTHER" id="PTHR21261:SF15">
    <property type="entry name" value="BEATEN PATH IIIA, ISOFORM D-RELATED"/>
    <property type="match status" value="1"/>
</dbReference>
<keyword evidence="6" id="KW-0732">Signal</keyword>
<gene>
    <name evidence="8" type="ORF">NEZAVI_LOCUS13623</name>
</gene>
<evidence type="ECO:0000256" key="4">
    <source>
        <dbReference type="ARBA" id="ARBA00023136"/>
    </source>
</evidence>
<reference evidence="8" key="1">
    <citation type="submission" date="2022-01" db="EMBL/GenBank/DDBJ databases">
        <authorList>
            <person name="King R."/>
        </authorList>
    </citation>
    <scope>NUCLEOTIDE SEQUENCE</scope>
</reference>
<dbReference type="EMBL" id="OV725082">
    <property type="protein sequence ID" value="CAH1405397.1"/>
    <property type="molecule type" value="Genomic_DNA"/>
</dbReference>
<dbReference type="SUPFAM" id="SSF48726">
    <property type="entry name" value="Immunoglobulin"/>
    <property type="match status" value="2"/>
</dbReference>
<accession>A0A9P0HPE9</accession>
<dbReference type="Proteomes" id="UP001152798">
    <property type="component" value="Chromosome 6"/>
</dbReference>
<dbReference type="Gene3D" id="2.60.40.10">
    <property type="entry name" value="Immunoglobulins"/>
    <property type="match status" value="2"/>
</dbReference>
<evidence type="ECO:0000256" key="1">
    <source>
        <dbReference type="ARBA" id="ARBA00004167"/>
    </source>
</evidence>
<keyword evidence="5" id="KW-1015">Disulfide bond</keyword>
<dbReference type="PROSITE" id="PS50835">
    <property type="entry name" value="IG_LIKE"/>
    <property type="match status" value="1"/>
</dbReference>
<evidence type="ECO:0000256" key="6">
    <source>
        <dbReference type="SAM" id="SignalP"/>
    </source>
</evidence>
<dbReference type="GO" id="GO:0016020">
    <property type="term" value="C:membrane"/>
    <property type="evidence" value="ECO:0007669"/>
    <property type="project" value="UniProtKB-SubCell"/>
</dbReference>
<comment type="subcellular location">
    <subcellularLocation>
        <location evidence="1">Membrane</location>
        <topology evidence="1">Single-pass membrane protein</topology>
    </subcellularLocation>
</comment>
<feature type="signal peptide" evidence="6">
    <location>
        <begin position="1"/>
        <end position="22"/>
    </location>
</feature>
<keyword evidence="4" id="KW-0472">Membrane</keyword>
<dbReference type="AlphaFoldDB" id="A0A9P0HPE9"/>
<evidence type="ECO:0000313" key="8">
    <source>
        <dbReference type="EMBL" id="CAH1405397.1"/>
    </source>
</evidence>
<dbReference type="InterPro" id="IPR013162">
    <property type="entry name" value="CD80_C2-set"/>
</dbReference>
<feature type="domain" description="Ig-like" evidence="7">
    <location>
        <begin position="36"/>
        <end position="130"/>
    </location>
</feature>
<dbReference type="Pfam" id="PF07686">
    <property type="entry name" value="V-set"/>
    <property type="match status" value="1"/>
</dbReference>
<evidence type="ECO:0000313" key="9">
    <source>
        <dbReference type="Proteomes" id="UP001152798"/>
    </source>
</evidence>
<dbReference type="SMART" id="SM00409">
    <property type="entry name" value="IG"/>
    <property type="match status" value="1"/>
</dbReference>
<dbReference type="InterPro" id="IPR013783">
    <property type="entry name" value="Ig-like_fold"/>
</dbReference>
<dbReference type="InterPro" id="IPR036179">
    <property type="entry name" value="Ig-like_dom_sf"/>
</dbReference>
<name>A0A9P0HPE9_NEZVI</name>
<keyword evidence="9" id="KW-1185">Reference proteome</keyword>